<dbReference type="Pfam" id="PF01230">
    <property type="entry name" value="HIT"/>
    <property type="match status" value="1"/>
</dbReference>
<evidence type="ECO:0000259" key="10">
    <source>
        <dbReference type="PROSITE" id="PS51084"/>
    </source>
</evidence>
<evidence type="ECO:0000256" key="1">
    <source>
        <dbReference type="ARBA" id="ARBA00012377"/>
    </source>
</evidence>
<feature type="domain" description="HIT" evidence="10">
    <location>
        <begin position="368"/>
        <end position="473"/>
    </location>
</feature>
<feature type="domain" description="CN hydrolase" evidence="9">
    <location>
        <begin position="58"/>
        <end position="328"/>
    </location>
</feature>
<sequence>MLEPVDNYITSQRLCGVVKEGFSNRINPCQDRELNPGPPAHKSDTLPLDFQVKEGFGIQINLCRDRGLNPRPSAQKSDTLPLDHQVTLSVYFGQLESRGGSRKQFLREKGKNFYPEEGMMFLPEACDYIGESIAETLALAEPLDGPLVKKYCILAKNSKLWLSLGGIHEKVSDEKVSNCHVVIDDNGNIASVYRKTHLFDVDLPEKGIKLMESKYVLPGSKIIPPLETPVGNCYDMRFPELSLALTKMGADLLTFPSAFTFATGAAHWETLLRARAIENQCYVVAAAQTGTHNKKRTSWGHAMVIDPWGTVVAQCSEGANMVTAEIDLQHLKSVRESMPLWKHRRNDLYPKMTQTNSSSSSHYQESYQFGQVVVKSDSVFYKTSLTFAFTNKKCVVPGHVLVAPIRCSLRLSDMTSEEISDMFLMVQKVQCVMEKIHQSASSSIVVQDGKDAGQTIKHVHVHILPRKPKDFLHNDYIYAELQKQNQEDINWRSEEEMAKEANLIKEYL</sequence>
<organism evidence="11">
    <name type="scientific">Timema tahoe</name>
    <dbReference type="NCBI Taxonomy" id="61484"/>
    <lineage>
        <taxon>Eukaryota</taxon>
        <taxon>Metazoa</taxon>
        <taxon>Ecdysozoa</taxon>
        <taxon>Arthropoda</taxon>
        <taxon>Hexapoda</taxon>
        <taxon>Insecta</taxon>
        <taxon>Pterygota</taxon>
        <taxon>Neoptera</taxon>
        <taxon>Polyneoptera</taxon>
        <taxon>Phasmatodea</taxon>
        <taxon>Timematodea</taxon>
        <taxon>Timematoidea</taxon>
        <taxon>Timematidae</taxon>
        <taxon>Timema</taxon>
    </lineage>
</organism>
<dbReference type="CDD" id="cd01275">
    <property type="entry name" value="FHIT"/>
    <property type="match status" value="1"/>
</dbReference>
<dbReference type="InterPro" id="IPR045254">
    <property type="entry name" value="Nit1/2_C-N_Hydrolase"/>
</dbReference>
<dbReference type="Pfam" id="PF00795">
    <property type="entry name" value="CN_hydrolase"/>
    <property type="match status" value="1"/>
</dbReference>
<dbReference type="SUPFAM" id="SSF54197">
    <property type="entry name" value="HIT-like"/>
    <property type="match status" value="1"/>
</dbReference>
<dbReference type="AlphaFoldDB" id="A0A7R9IGJ9"/>
<name>A0A7R9IGJ9_9NEOP</name>
<keyword evidence="2" id="KW-0547">Nucleotide-binding</keyword>
<dbReference type="Gene3D" id="3.60.110.10">
    <property type="entry name" value="Carbon-nitrogen hydrolase"/>
    <property type="match status" value="1"/>
</dbReference>
<evidence type="ECO:0000313" key="11">
    <source>
        <dbReference type="EMBL" id="CAD7457985.1"/>
    </source>
</evidence>
<keyword evidence="3" id="KW-0378">Hydrolase</keyword>
<evidence type="ECO:0000256" key="6">
    <source>
        <dbReference type="PIRSR" id="PIRSR639383-2"/>
    </source>
</evidence>
<dbReference type="GO" id="GO:0047710">
    <property type="term" value="F:bis(5'-adenosyl)-triphosphatase activity"/>
    <property type="evidence" value="ECO:0007669"/>
    <property type="project" value="UniProtKB-EC"/>
</dbReference>
<dbReference type="SUPFAM" id="SSF56317">
    <property type="entry name" value="Carbon-nitrogen hydrolase"/>
    <property type="match status" value="1"/>
</dbReference>
<reference evidence="11" key="1">
    <citation type="submission" date="2020-11" db="EMBL/GenBank/DDBJ databases">
        <authorList>
            <person name="Tran Van P."/>
        </authorList>
    </citation>
    <scope>NUCLEOTIDE SEQUENCE</scope>
</reference>
<dbReference type="GO" id="GO:0000166">
    <property type="term" value="F:nucleotide binding"/>
    <property type="evidence" value="ECO:0007669"/>
    <property type="project" value="UniProtKB-KW"/>
</dbReference>
<dbReference type="FunFam" id="3.30.428.10:FF:000011">
    <property type="entry name" value="Fragile histidine triad"/>
    <property type="match status" value="1"/>
</dbReference>
<dbReference type="InterPro" id="IPR036265">
    <property type="entry name" value="HIT-like_sf"/>
</dbReference>
<dbReference type="InterPro" id="IPR036526">
    <property type="entry name" value="C-N_Hydrolase_sf"/>
</dbReference>
<dbReference type="InterPro" id="IPR003010">
    <property type="entry name" value="C-N_Hydrolase"/>
</dbReference>
<dbReference type="GO" id="GO:0016811">
    <property type="term" value="F:hydrolase activity, acting on carbon-nitrogen (but not peptide) bonds, in linear amides"/>
    <property type="evidence" value="ECO:0007669"/>
    <property type="project" value="InterPro"/>
</dbReference>
<dbReference type="PANTHER" id="PTHR23088">
    <property type="entry name" value="NITRILASE-RELATED"/>
    <property type="match status" value="1"/>
</dbReference>
<gene>
    <name evidence="11" type="ORF">TTEB3V08_LOCUS5974</name>
</gene>
<evidence type="ECO:0000259" key="9">
    <source>
        <dbReference type="PROSITE" id="PS50263"/>
    </source>
</evidence>
<feature type="binding site" evidence="6">
    <location>
        <position position="447"/>
    </location>
    <ligand>
        <name>substrate</name>
    </ligand>
</feature>
<evidence type="ECO:0000256" key="2">
    <source>
        <dbReference type="ARBA" id="ARBA00022741"/>
    </source>
</evidence>
<dbReference type="InterPro" id="IPR011146">
    <property type="entry name" value="HIT-like"/>
</dbReference>
<dbReference type="EC" id="3.6.1.29" evidence="1"/>
<dbReference type="PROSITE" id="PS51084">
    <property type="entry name" value="HIT_2"/>
    <property type="match status" value="1"/>
</dbReference>
<evidence type="ECO:0000256" key="8">
    <source>
        <dbReference type="PROSITE-ProRule" id="PRU00464"/>
    </source>
</evidence>
<dbReference type="PROSITE" id="PS00892">
    <property type="entry name" value="HIT_1"/>
    <property type="match status" value="1"/>
</dbReference>
<dbReference type="GO" id="GO:0006139">
    <property type="term" value="P:nucleobase-containing compound metabolic process"/>
    <property type="evidence" value="ECO:0007669"/>
    <property type="project" value="TreeGrafter"/>
</dbReference>
<feature type="binding site" evidence="6">
    <location>
        <position position="391"/>
    </location>
    <ligand>
        <name>substrate</name>
    </ligand>
</feature>
<accession>A0A7R9IGJ9</accession>
<evidence type="ECO:0000256" key="5">
    <source>
        <dbReference type="PIRSR" id="PIRSR639383-1"/>
    </source>
</evidence>
<dbReference type="InterPro" id="IPR019808">
    <property type="entry name" value="Histidine_triad_CS"/>
</dbReference>
<feature type="short sequence motif" description="Histidine triad motif" evidence="8">
    <location>
        <begin position="458"/>
        <end position="462"/>
    </location>
</feature>
<dbReference type="EMBL" id="OE002018">
    <property type="protein sequence ID" value="CAD7457985.1"/>
    <property type="molecule type" value="Genomic_DNA"/>
</dbReference>
<dbReference type="PANTHER" id="PTHR23088:SF27">
    <property type="entry name" value="DEAMINATED GLUTATHIONE AMIDASE"/>
    <property type="match status" value="1"/>
</dbReference>
<dbReference type="CDD" id="cd07572">
    <property type="entry name" value="nit"/>
    <property type="match status" value="1"/>
</dbReference>
<proteinExistence type="predicted"/>
<dbReference type="Gene3D" id="3.30.428.10">
    <property type="entry name" value="HIT-like"/>
    <property type="match status" value="1"/>
</dbReference>
<feature type="binding site" evidence="6">
    <location>
        <position position="462"/>
    </location>
    <ligand>
        <name>substrate</name>
    </ligand>
</feature>
<dbReference type="PROSITE" id="PS50263">
    <property type="entry name" value="CN_HYDROLASE"/>
    <property type="match status" value="1"/>
</dbReference>
<evidence type="ECO:0000256" key="3">
    <source>
        <dbReference type="ARBA" id="ARBA00022801"/>
    </source>
</evidence>
<evidence type="ECO:0000256" key="7">
    <source>
        <dbReference type="PIRSR" id="PIRSR639383-3"/>
    </source>
</evidence>
<evidence type="ECO:0000256" key="4">
    <source>
        <dbReference type="ARBA" id="ARBA00047780"/>
    </source>
</evidence>
<feature type="active site" description="Tele-AMP-histidine intermediate" evidence="5">
    <location>
        <position position="460"/>
    </location>
</feature>
<feature type="site" description="Important for induction of apoptosis" evidence="7">
    <location>
        <position position="478"/>
    </location>
</feature>
<comment type="catalytic activity">
    <reaction evidence="4">
        <text>P(1),P(3)-bis(5'-adenosyl) triphosphate + H2O = AMP + ADP + 2 H(+)</text>
        <dbReference type="Rhea" id="RHEA:13893"/>
        <dbReference type="ChEBI" id="CHEBI:15377"/>
        <dbReference type="ChEBI" id="CHEBI:15378"/>
        <dbReference type="ChEBI" id="CHEBI:58529"/>
        <dbReference type="ChEBI" id="CHEBI:456215"/>
        <dbReference type="ChEBI" id="CHEBI:456216"/>
        <dbReference type="EC" id="3.6.1.29"/>
    </reaction>
</comment>
<dbReference type="InterPro" id="IPR039383">
    <property type="entry name" value="FHIT"/>
</dbReference>
<protein>
    <recommendedName>
        <fullName evidence="1">bis(5'-adenosyl)-triphosphatase</fullName>
        <ecNumber evidence="1">3.6.1.29</ecNumber>
    </recommendedName>
</protein>